<protein>
    <submittedName>
        <fullName evidence="8">Major facilitator superfamily domain-containing protein</fullName>
    </submittedName>
</protein>
<dbReference type="PANTHER" id="PTHR24064">
    <property type="entry name" value="SOLUTE CARRIER FAMILY 22 MEMBER"/>
    <property type="match status" value="1"/>
</dbReference>
<feature type="domain" description="Major facilitator superfamily (MFS) profile" evidence="7">
    <location>
        <begin position="47"/>
        <end position="548"/>
    </location>
</feature>
<dbReference type="AlphaFoldDB" id="A0AAN6XWB6"/>
<keyword evidence="4 6" id="KW-0472">Membrane</keyword>
<evidence type="ECO:0000256" key="6">
    <source>
        <dbReference type="SAM" id="Phobius"/>
    </source>
</evidence>
<evidence type="ECO:0000256" key="3">
    <source>
        <dbReference type="ARBA" id="ARBA00022989"/>
    </source>
</evidence>
<comment type="caution">
    <text evidence="8">The sequence shown here is derived from an EMBL/GenBank/DDBJ whole genome shotgun (WGS) entry which is preliminary data.</text>
</comment>
<comment type="subcellular location">
    <subcellularLocation>
        <location evidence="1">Membrane</location>
        <topology evidence="1">Multi-pass membrane protein</topology>
    </subcellularLocation>
</comment>
<dbReference type="EMBL" id="MU858356">
    <property type="protein sequence ID" value="KAK4206750.1"/>
    <property type="molecule type" value="Genomic_DNA"/>
</dbReference>
<feature type="transmembrane region" description="Helical" evidence="6">
    <location>
        <begin position="433"/>
        <end position="452"/>
    </location>
</feature>
<evidence type="ECO:0000256" key="2">
    <source>
        <dbReference type="ARBA" id="ARBA00022692"/>
    </source>
</evidence>
<feature type="transmembrane region" description="Helical" evidence="6">
    <location>
        <begin position="187"/>
        <end position="211"/>
    </location>
</feature>
<feature type="transmembrane region" description="Helical" evidence="6">
    <location>
        <begin position="524"/>
        <end position="545"/>
    </location>
</feature>
<keyword evidence="2 6" id="KW-0812">Transmembrane</keyword>
<reference evidence="8" key="2">
    <citation type="submission" date="2023-05" db="EMBL/GenBank/DDBJ databases">
        <authorList>
            <consortium name="Lawrence Berkeley National Laboratory"/>
            <person name="Steindorff A."/>
            <person name="Hensen N."/>
            <person name="Bonometti L."/>
            <person name="Westerberg I."/>
            <person name="Brannstrom I.O."/>
            <person name="Guillou S."/>
            <person name="Cros-Aarteil S."/>
            <person name="Calhoun S."/>
            <person name="Haridas S."/>
            <person name="Kuo A."/>
            <person name="Mondo S."/>
            <person name="Pangilinan J."/>
            <person name="Riley R."/>
            <person name="Labutti K."/>
            <person name="Andreopoulos B."/>
            <person name="Lipzen A."/>
            <person name="Chen C."/>
            <person name="Yanf M."/>
            <person name="Daum C."/>
            <person name="Ng V."/>
            <person name="Clum A."/>
            <person name="Ohm R."/>
            <person name="Martin F."/>
            <person name="Silar P."/>
            <person name="Natvig D."/>
            <person name="Lalanne C."/>
            <person name="Gautier V."/>
            <person name="Ament-Velasquez S.L."/>
            <person name="Kruys A."/>
            <person name="Hutchinson M.I."/>
            <person name="Powell A.J."/>
            <person name="Barry K."/>
            <person name="Miller A.N."/>
            <person name="Grigoriev I.V."/>
            <person name="Debuchy R."/>
            <person name="Gladieux P."/>
            <person name="Thoren M.H."/>
            <person name="Johannesson H."/>
        </authorList>
    </citation>
    <scope>NUCLEOTIDE SEQUENCE</scope>
    <source>
        <strain evidence="8">PSN293</strain>
    </source>
</reference>
<feature type="transmembrane region" description="Helical" evidence="6">
    <location>
        <begin position="408"/>
        <end position="427"/>
    </location>
</feature>
<gene>
    <name evidence="8" type="ORF">QBC37DRAFT_457677</name>
</gene>
<feature type="transmembrane region" description="Helical" evidence="6">
    <location>
        <begin position="47"/>
        <end position="75"/>
    </location>
</feature>
<dbReference type="InterPro" id="IPR005828">
    <property type="entry name" value="MFS_sugar_transport-like"/>
</dbReference>
<evidence type="ECO:0000259" key="7">
    <source>
        <dbReference type="PROSITE" id="PS50850"/>
    </source>
</evidence>
<evidence type="ECO:0000313" key="8">
    <source>
        <dbReference type="EMBL" id="KAK4206750.1"/>
    </source>
</evidence>
<dbReference type="SUPFAM" id="SSF103473">
    <property type="entry name" value="MFS general substrate transporter"/>
    <property type="match status" value="1"/>
</dbReference>
<dbReference type="Pfam" id="PF00083">
    <property type="entry name" value="Sugar_tr"/>
    <property type="match status" value="2"/>
</dbReference>
<keyword evidence="3 6" id="KW-1133">Transmembrane helix</keyword>
<dbReference type="Gene3D" id="1.20.1250.20">
    <property type="entry name" value="MFS general substrate transporter like domains"/>
    <property type="match status" value="2"/>
</dbReference>
<accession>A0AAN6XWB6</accession>
<dbReference type="GO" id="GO:0022857">
    <property type="term" value="F:transmembrane transporter activity"/>
    <property type="evidence" value="ECO:0007669"/>
    <property type="project" value="InterPro"/>
</dbReference>
<proteinExistence type="predicted"/>
<feature type="transmembrane region" description="Helical" evidence="6">
    <location>
        <begin position="87"/>
        <end position="107"/>
    </location>
</feature>
<keyword evidence="9" id="KW-1185">Reference proteome</keyword>
<feature type="transmembrane region" description="Helical" evidence="6">
    <location>
        <begin position="464"/>
        <end position="487"/>
    </location>
</feature>
<name>A0AAN6XWB6_9PEZI</name>
<evidence type="ECO:0000256" key="1">
    <source>
        <dbReference type="ARBA" id="ARBA00004141"/>
    </source>
</evidence>
<dbReference type="GO" id="GO:0016020">
    <property type="term" value="C:membrane"/>
    <property type="evidence" value="ECO:0007669"/>
    <property type="project" value="UniProtKB-SubCell"/>
</dbReference>
<feature type="transmembrane region" description="Helical" evidence="6">
    <location>
        <begin position="119"/>
        <end position="142"/>
    </location>
</feature>
<feature type="compositionally biased region" description="Basic and acidic residues" evidence="5">
    <location>
        <begin position="642"/>
        <end position="656"/>
    </location>
</feature>
<dbReference type="InterPro" id="IPR020846">
    <property type="entry name" value="MFS_dom"/>
</dbReference>
<evidence type="ECO:0000256" key="4">
    <source>
        <dbReference type="ARBA" id="ARBA00023136"/>
    </source>
</evidence>
<evidence type="ECO:0000256" key="5">
    <source>
        <dbReference type="SAM" id="MobiDB-lite"/>
    </source>
</evidence>
<feature type="transmembrane region" description="Helical" evidence="6">
    <location>
        <begin position="148"/>
        <end position="167"/>
    </location>
</feature>
<feature type="region of interest" description="Disordered" evidence="5">
    <location>
        <begin position="602"/>
        <end position="681"/>
    </location>
</feature>
<evidence type="ECO:0000313" key="9">
    <source>
        <dbReference type="Proteomes" id="UP001301769"/>
    </source>
</evidence>
<dbReference type="Proteomes" id="UP001301769">
    <property type="component" value="Unassembled WGS sequence"/>
</dbReference>
<dbReference type="InterPro" id="IPR036259">
    <property type="entry name" value="MFS_trans_sf"/>
</dbReference>
<organism evidence="8 9">
    <name type="scientific">Rhypophila decipiens</name>
    <dbReference type="NCBI Taxonomy" id="261697"/>
    <lineage>
        <taxon>Eukaryota</taxon>
        <taxon>Fungi</taxon>
        <taxon>Dikarya</taxon>
        <taxon>Ascomycota</taxon>
        <taxon>Pezizomycotina</taxon>
        <taxon>Sordariomycetes</taxon>
        <taxon>Sordariomycetidae</taxon>
        <taxon>Sordariales</taxon>
        <taxon>Naviculisporaceae</taxon>
        <taxon>Rhypophila</taxon>
    </lineage>
</organism>
<dbReference type="InterPro" id="IPR005829">
    <property type="entry name" value="Sugar_transporter_CS"/>
</dbReference>
<sequence length="681" mass="73340">MAPEVKSVTQFWEPLKVEADAGHIRERQRRDDRIARILDQIGFSWRVYLVAFLGFLASSWSLIAVTIITPALYFIYDRHGQLDASNAGLVLDMVTLTATVVGMVVFGHVADRVGRSAMYGFEVIIVMAAIGGAAFASAGYIIPLGSSLNIYASLSCFRFLLGLGIGAEYPMSAVIAAEFAPTKWRGIMLAAVFLAQAIGRLLAYGIGLGALRGLSSSLNFSSPVTIEQTNLAKVQMDIFWRLELALAGIPAIFAIGFRLFIPETPRFYSAVKRDIKKARESLTMLGSRSPEMIADIERVMVSRPSDTLSLSSDAHQGSWFKMAKEYYFGPAKGWKLLTAISVQWLLLDIVFYGVGLDSPGTLAALWLNSKPPAGDDWPDKPQWNDDRGNPDATIVATIESNLVRTLQLSSISALAGSILVIPLVQLVSRKTHYLATTSILSLLFACMAISVSQTYATPQNSVSMVFYALAQFMFNLGPNTLTFILAAEIFPTEVRGTSYGIAAAFGKIGAIIIRPVIKGKDKDGLVPLLAAFSVVLAIMALLVWIEPFGIGFPRVQVNRGTAAKKEGEEGNGQNEIESGFWGWVNRWLLENKSLEDIAPWPLDGAAPLPTPAETPSGGGDSGTTAVVVADGGDSESVSESESASRRSADDEIEHVHVLVGNGSRGDEGKNMPALLLPGPAI</sequence>
<feature type="transmembrane region" description="Helical" evidence="6">
    <location>
        <begin position="499"/>
        <end position="517"/>
    </location>
</feature>
<feature type="transmembrane region" description="Helical" evidence="6">
    <location>
        <begin position="238"/>
        <end position="261"/>
    </location>
</feature>
<dbReference type="PROSITE" id="PS50850">
    <property type="entry name" value="MFS"/>
    <property type="match status" value="1"/>
</dbReference>
<reference evidence="8" key="1">
    <citation type="journal article" date="2023" name="Mol. Phylogenet. Evol.">
        <title>Genome-scale phylogeny and comparative genomics of the fungal order Sordariales.</title>
        <authorList>
            <person name="Hensen N."/>
            <person name="Bonometti L."/>
            <person name="Westerberg I."/>
            <person name="Brannstrom I.O."/>
            <person name="Guillou S."/>
            <person name="Cros-Aarteil S."/>
            <person name="Calhoun S."/>
            <person name="Haridas S."/>
            <person name="Kuo A."/>
            <person name="Mondo S."/>
            <person name="Pangilinan J."/>
            <person name="Riley R."/>
            <person name="LaButti K."/>
            <person name="Andreopoulos B."/>
            <person name="Lipzen A."/>
            <person name="Chen C."/>
            <person name="Yan M."/>
            <person name="Daum C."/>
            <person name="Ng V."/>
            <person name="Clum A."/>
            <person name="Steindorff A."/>
            <person name="Ohm R.A."/>
            <person name="Martin F."/>
            <person name="Silar P."/>
            <person name="Natvig D.O."/>
            <person name="Lalanne C."/>
            <person name="Gautier V."/>
            <person name="Ament-Velasquez S.L."/>
            <person name="Kruys A."/>
            <person name="Hutchinson M.I."/>
            <person name="Powell A.J."/>
            <person name="Barry K."/>
            <person name="Miller A.N."/>
            <person name="Grigoriev I.V."/>
            <person name="Debuchy R."/>
            <person name="Gladieux P."/>
            <person name="Hiltunen Thoren M."/>
            <person name="Johannesson H."/>
        </authorList>
    </citation>
    <scope>NUCLEOTIDE SEQUENCE</scope>
    <source>
        <strain evidence="8">PSN293</strain>
    </source>
</reference>
<dbReference type="PROSITE" id="PS00217">
    <property type="entry name" value="SUGAR_TRANSPORT_2"/>
    <property type="match status" value="1"/>
</dbReference>